<dbReference type="PANTHER" id="PTHR10201">
    <property type="entry name" value="MATRIX METALLOPROTEINASE"/>
    <property type="match status" value="1"/>
</dbReference>
<feature type="binding site" evidence="17">
    <location>
        <position position="177"/>
    </location>
    <ligand>
        <name>Zn(2+)</name>
        <dbReference type="ChEBI" id="CHEBI:29105"/>
        <label>1</label>
    </ligand>
</feature>
<feature type="binding site" evidence="17">
    <location>
        <position position="148"/>
    </location>
    <ligand>
        <name>Zn(2+)</name>
        <dbReference type="ChEBI" id="CHEBI:29105"/>
        <label>1</label>
    </ligand>
</feature>
<keyword evidence="14" id="KW-1015">Disulfide bond</keyword>
<evidence type="ECO:0000256" key="10">
    <source>
        <dbReference type="ARBA" id="ARBA00022833"/>
    </source>
</evidence>
<dbReference type="Gene3D" id="2.110.10.10">
    <property type="entry name" value="Hemopexin-like domain"/>
    <property type="match status" value="1"/>
</dbReference>
<reference evidence="22" key="3">
    <citation type="submission" date="2025-09" db="UniProtKB">
        <authorList>
            <consortium name="Ensembl"/>
        </authorList>
    </citation>
    <scope>IDENTIFICATION</scope>
</reference>
<dbReference type="CDD" id="cd04278">
    <property type="entry name" value="ZnMc_MMP"/>
    <property type="match status" value="1"/>
</dbReference>
<comment type="cofactor">
    <cofactor evidence="17">
        <name>Zn(2+)</name>
        <dbReference type="ChEBI" id="CHEBI:29105"/>
    </cofactor>
    <text evidence="17">Binds 2 Zn(2+) ions per subunit.</text>
</comment>
<feature type="binding site" evidence="17">
    <location>
        <position position="179"/>
    </location>
    <ligand>
        <name>Ca(2+)</name>
        <dbReference type="ChEBI" id="CHEBI:29108"/>
        <label>3</label>
    </ligand>
</feature>
<feature type="binding site" evidence="17">
    <location>
        <position position="409"/>
    </location>
    <ligand>
        <name>Ca(2+)</name>
        <dbReference type="ChEBI" id="CHEBI:29108"/>
        <label>4</label>
    </ligand>
</feature>
<dbReference type="OMA" id="IPHACDP"/>
<organism evidence="22 23">
    <name type="scientific">Podarcis muralis</name>
    <name type="common">Wall lizard</name>
    <name type="synonym">Lacerta muralis</name>
    <dbReference type="NCBI Taxonomy" id="64176"/>
    <lineage>
        <taxon>Eukaryota</taxon>
        <taxon>Metazoa</taxon>
        <taxon>Chordata</taxon>
        <taxon>Craniata</taxon>
        <taxon>Vertebrata</taxon>
        <taxon>Euteleostomi</taxon>
        <taxon>Lepidosauria</taxon>
        <taxon>Squamata</taxon>
        <taxon>Bifurcata</taxon>
        <taxon>Unidentata</taxon>
        <taxon>Episquamata</taxon>
        <taxon>Laterata</taxon>
        <taxon>Lacertibaenia</taxon>
        <taxon>Lacertidae</taxon>
        <taxon>Podarcis</taxon>
    </lineage>
</organism>
<evidence type="ECO:0000256" key="2">
    <source>
        <dbReference type="ARBA" id="ARBA00010370"/>
    </source>
</evidence>
<evidence type="ECO:0000256" key="9">
    <source>
        <dbReference type="ARBA" id="ARBA00022801"/>
    </source>
</evidence>
<feature type="active site" evidence="15">
    <location>
        <position position="200"/>
    </location>
</feature>
<feature type="binding site" evidence="17">
    <location>
        <position position="269"/>
    </location>
    <ligand>
        <name>Ca(2+)</name>
        <dbReference type="ChEBI" id="CHEBI:29108"/>
        <label>4</label>
    </ligand>
</feature>
<evidence type="ECO:0000256" key="14">
    <source>
        <dbReference type="ARBA" id="ARBA00023157"/>
    </source>
</evidence>
<keyword evidence="6 16" id="KW-0479">Metal-binding</keyword>
<evidence type="ECO:0000256" key="4">
    <source>
        <dbReference type="ARBA" id="ARBA00022530"/>
    </source>
</evidence>
<feature type="binding site" evidence="17">
    <location>
        <position position="182"/>
    </location>
    <ligand>
        <name>Ca(2+)</name>
        <dbReference type="ChEBI" id="CHEBI:29108"/>
        <label>3</label>
    </ligand>
</feature>
<dbReference type="FunFam" id="2.110.10.10:FF:000002">
    <property type="entry name" value="Matrix metallopeptidase 3"/>
    <property type="match status" value="1"/>
</dbReference>
<dbReference type="PROSITE" id="PS00024">
    <property type="entry name" value="HEMOPEXIN"/>
    <property type="match status" value="1"/>
</dbReference>
<sequence>SFILFLIFKFTIISFYQEYLNQFYEQENEPQQRGWKSNKSSFVEKIQQMQGFFGLNVTGMIDTDTMKVMEQPRCGVPDIGQYVLALPGWEKTKLTYRIVNYTPDMKQADVDTSIQKAFEIWSAVTPLTFSRVYEETADFYIVFVTGAHGNCPRRFDGPLGVLGHAFPPSDPFRGNVHLDDDENWTASLVQFNLMLVATHEIGHALGLAHSGDPRALMFPNYKLMEPIDFPLTQDDIDGIQAIYGPSRNPPKKPVKPSIPKACDPKMTFDAITTMRREIIFLRGRHLWRVYPSHSEVDFESISTFWPSLPSNIQAAYENMKDQLLFFKDNHFWVFSGLQMQPGYPQTIDHLGFPQHIKKIDAAALDKNTGKTYFFVGNKYWRYDENNQSMDKGYPRKIREDFPAIGQKVDAAFQHNGSFYLFRGSKQWQFDLNAKRVICVMNSNSWKENINISARTSRVEYIQKYAILNSVFKTKCLFQQSVFNRYTYKTVAGL</sequence>
<evidence type="ECO:0000256" key="8">
    <source>
        <dbReference type="ARBA" id="ARBA00022737"/>
    </source>
</evidence>
<evidence type="ECO:0000256" key="12">
    <source>
        <dbReference type="ARBA" id="ARBA00023049"/>
    </source>
</evidence>
<dbReference type="GO" id="GO:0006508">
    <property type="term" value="P:proteolysis"/>
    <property type="evidence" value="ECO:0007669"/>
    <property type="project" value="UniProtKB-KW"/>
</dbReference>
<dbReference type="FunFam" id="3.40.390.10:FF:000007">
    <property type="entry name" value="Collagenase 3"/>
    <property type="match status" value="1"/>
</dbReference>
<feature type="repeat" description="Hemopexin" evidence="19">
    <location>
        <begin position="309"/>
        <end position="354"/>
    </location>
</feature>
<dbReference type="InterPro" id="IPR021158">
    <property type="entry name" value="Pept_M10A_Zn_BS"/>
</dbReference>
<evidence type="ECO:0000256" key="11">
    <source>
        <dbReference type="ARBA" id="ARBA00022837"/>
    </source>
</evidence>
<evidence type="ECO:0000313" key="23">
    <source>
        <dbReference type="Proteomes" id="UP000472272"/>
    </source>
</evidence>
<dbReference type="InterPro" id="IPR033739">
    <property type="entry name" value="M10A_MMP"/>
</dbReference>
<keyword evidence="9" id="KW-0378">Hydrolase</keyword>
<dbReference type="PANTHER" id="PTHR10201:SF115">
    <property type="entry name" value="MATRIX METALLOPROTEINASE-27"/>
    <property type="match status" value="1"/>
</dbReference>
<protein>
    <submittedName>
        <fullName evidence="22">Matrix metallopeptidase 27</fullName>
    </submittedName>
</protein>
<dbReference type="GeneTree" id="ENSGT00940000161159"/>
<feature type="binding site" evidence="17">
    <location>
        <position position="156"/>
    </location>
    <ligand>
        <name>Ca(2+)</name>
        <dbReference type="ChEBI" id="CHEBI:29108"/>
        <label>3</label>
    </ligand>
</feature>
<feature type="binding site" evidence="16">
    <location>
        <position position="203"/>
    </location>
    <ligand>
        <name>Zn(2+)</name>
        <dbReference type="ChEBI" id="CHEBI:29105"/>
        <label>2</label>
        <note>catalytic</note>
    </ligand>
</feature>
<keyword evidence="11 17" id="KW-0106">Calcium</keyword>
<feature type="binding site" evidence="16">
    <location>
        <position position="209"/>
    </location>
    <ligand>
        <name>Zn(2+)</name>
        <dbReference type="ChEBI" id="CHEBI:29105"/>
        <label>2</label>
        <note>catalytic</note>
    </ligand>
</feature>
<dbReference type="SMART" id="SM00120">
    <property type="entry name" value="HX"/>
    <property type="match status" value="4"/>
</dbReference>
<dbReference type="Pfam" id="PF00413">
    <property type="entry name" value="Peptidase_M10"/>
    <property type="match status" value="1"/>
</dbReference>
<evidence type="ECO:0000256" key="20">
    <source>
        <dbReference type="SAM" id="SignalP"/>
    </source>
</evidence>
<feature type="binding site" evidence="17">
    <location>
        <position position="217"/>
    </location>
    <ligand>
        <name>Zn(2+)</name>
        <dbReference type="ChEBI" id="CHEBI:29105"/>
        <label>2</label>
        <note>catalytic</note>
    </ligand>
</feature>
<evidence type="ECO:0000256" key="19">
    <source>
        <dbReference type="PROSITE-ProRule" id="PRU01011"/>
    </source>
</evidence>
<evidence type="ECO:0000256" key="18">
    <source>
        <dbReference type="PIRSR" id="PIRSR621190-4"/>
    </source>
</evidence>
<feature type="binding site" evidence="17">
    <location>
        <position position="138"/>
    </location>
    <ligand>
        <name>Ca(2+)</name>
        <dbReference type="ChEBI" id="CHEBI:29108"/>
        <label>2</label>
    </ligand>
</feature>
<dbReference type="GO" id="GO:0030574">
    <property type="term" value="P:collagen catabolic process"/>
    <property type="evidence" value="ECO:0007669"/>
    <property type="project" value="TreeGrafter"/>
</dbReference>
<dbReference type="InterPro" id="IPR006026">
    <property type="entry name" value="Peptidase_Metallo"/>
</dbReference>
<feature type="repeat" description="Hemopexin" evidence="19">
    <location>
        <begin position="259"/>
        <end position="308"/>
    </location>
</feature>
<dbReference type="Pfam" id="PF01471">
    <property type="entry name" value="PG_binding_1"/>
    <property type="match status" value="1"/>
</dbReference>
<dbReference type="GO" id="GO:0008270">
    <property type="term" value="F:zinc ion binding"/>
    <property type="evidence" value="ECO:0007669"/>
    <property type="project" value="InterPro"/>
</dbReference>
<dbReference type="InterPro" id="IPR018487">
    <property type="entry name" value="Hemopexin-like_repeat"/>
</dbReference>
<reference evidence="22 23" key="1">
    <citation type="journal article" date="2019" name="Proc. Natl. Acad. Sci. U.S.A.">
        <title>Regulatory changes in pterin and carotenoid genes underlie balanced color polymorphisms in the wall lizard.</title>
        <authorList>
            <person name="Andrade P."/>
            <person name="Pinho C."/>
            <person name="Perez I de Lanuza G."/>
            <person name="Afonso S."/>
            <person name="Brejcha J."/>
            <person name="Rubin C.J."/>
            <person name="Wallerman O."/>
            <person name="Pereira P."/>
            <person name="Sabatino S.J."/>
            <person name="Bellati A."/>
            <person name="Pellitteri-Rosa D."/>
            <person name="Bosakova Z."/>
            <person name="Bunikis I."/>
            <person name="Carretero M.A."/>
            <person name="Feiner N."/>
            <person name="Marsik P."/>
            <person name="Pauperio F."/>
            <person name="Salvi D."/>
            <person name="Soler L."/>
            <person name="While G.M."/>
            <person name="Uller T."/>
            <person name="Font E."/>
            <person name="Andersson L."/>
            <person name="Carneiro M."/>
        </authorList>
    </citation>
    <scope>NUCLEOTIDE SEQUENCE</scope>
</reference>
<dbReference type="InterPro" id="IPR036375">
    <property type="entry name" value="Hemopexin-like_dom_sf"/>
</dbReference>
<keyword evidence="8" id="KW-0677">Repeat</keyword>
<dbReference type="InterPro" id="IPR001818">
    <property type="entry name" value="Pept_M10_metallopeptidase"/>
</dbReference>
<dbReference type="InterPro" id="IPR000585">
    <property type="entry name" value="Hemopexin-like_dom"/>
</dbReference>
<evidence type="ECO:0000256" key="1">
    <source>
        <dbReference type="ARBA" id="ARBA00004498"/>
    </source>
</evidence>
<dbReference type="GO" id="GO:0031012">
    <property type="term" value="C:extracellular matrix"/>
    <property type="evidence" value="ECO:0007669"/>
    <property type="project" value="InterPro"/>
</dbReference>
<dbReference type="SUPFAM" id="SSF47090">
    <property type="entry name" value="PGBD-like"/>
    <property type="match status" value="1"/>
</dbReference>
<keyword evidence="23" id="KW-1185">Reference proteome</keyword>
<dbReference type="PRINTS" id="PR00138">
    <property type="entry name" value="MATRIXIN"/>
</dbReference>
<evidence type="ECO:0000313" key="22">
    <source>
        <dbReference type="Ensembl" id="ENSPMRP00000014816.1"/>
    </source>
</evidence>
<dbReference type="GO" id="GO:0005783">
    <property type="term" value="C:endoplasmic reticulum"/>
    <property type="evidence" value="ECO:0007669"/>
    <property type="project" value="Ensembl"/>
</dbReference>
<dbReference type="PROSITE" id="PS51642">
    <property type="entry name" value="HEMOPEXIN_2"/>
    <property type="match status" value="4"/>
</dbReference>
<dbReference type="PIRSF" id="PIRSF001191">
    <property type="entry name" value="Peptidase_M10A_matrix"/>
    <property type="match status" value="1"/>
</dbReference>
<feature type="repeat" description="Hemopexin" evidence="19">
    <location>
        <begin position="356"/>
        <end position="404"/>
    </location>
</feature>
<reference evidence="22" key="2">
    <citation type="submission" date="2025-08" db="UniProtKB">
        <authorList>
            <consortium name="Ensembl"/>
        </authorList>
    </citation>
    <scope>IDENTIFICATION</scope>
</reference>
<feature type="domain" description="Peptidase metallopeptidase" evidence="21">
    <location>
        <begin position="85"/>
        <end position="245"/>
    </location>
</feature>
<feature type="binding site" evidence="17">
    <location>
        <position position="104"/>
    </location>
    <ligand>
        <name>Ca(2+)</name>
        <dbReference type="ChEBI" id="CHEBI:29108"/>
        <label>1</label>
    </ligand>
</feature>
<feature type="modified residue" description="Phosphotyrosine; by PKDCC" evidence="18">
    <location>
        <position position="343"/>
    </location>
</feature>
<name>A0A670ISS0_PODMU</name>
<dbReference type="SMART" id="SM00235">
    <property type="entry name" value="ZnMc"/>
    <property type="match status" value="1"/>
</dbReference>
<evidence type="ECO:0000256" key="15">
    <source>
        <dbReference type="PIRSR" id="PIRSR001191-1"/>
    </source>
</evidence>
<feature type="binding site" description="in inhibited form" evidence="17">
    <location>
        <position position="74"/>
    </location>
    <ligand>
        <name>Zn(2+)</name>
        <dbReference type="ChEBI" id="CHEBI:29105"/>
        <label>2</label>
        <note>catalytic</note>
    </ligand>
</feature>
<proteinExistence type="inferred from homology"/>
<keyword evidence="4" id="KW-0272">Extracellular matrix</keyword>
<dbReference type="GO" id="GO:0004222">
    <property type="term" value="F:metalloendopeptidase activity"/>
    <property type="evidence" value="ECO:0007669"/>
    <property type="project" value="InterPro"/>
</dbReference>
<feature type="chain" id="PRO_5025396748" evidence="20">
    <location>
        <begin position="19"/>
        <end position="493"/>
    </location>
</feature>
<accession>A0A670ISS0</accession>
<dbReference type="InterPro" id="IPR024079">
    <property type="entry name" value="MetalloPept_cat_dom_sf"/>
</dbReference>
<keyword evidence="5" id="KW-0645">Protease</keyword>
<dbReference type="Pfam" id="PF00045">
    <property type="entry name" value="Hemopexin"/>
    <property type="match status" value="3"/>
</dbReference>
<evidence type="ECO:0000256" key="7">
    <source>
        <dbReference type="ARBA" id="ARBA00022729"/>
    </source>
</evidence>
<comment type="subcellular location">
    <subcellularLocation>
        <location evidence="1">Secreted</location>
        <location evidence="1">Extracellular space</location>
        <location evidence="1">Extracellular matrix</location>
    </subcellularLocation>
</comment>
<dbReference type="SUPFAM" id="SSF50923">
    <property type="entry name" value="Hemopexin-like domain"/>
    <property type="match status" value="1"/>
</dbReference>
<dbReference type="SUPFAM" id="SSF55486">
    <property type="entry name" value="Metalloproteases ('zincins'), catalytic domain"/>
    <property type="match status" value="1"/>
</dbReference>
<evidence type="ECO:0000256" key="16">
    <source>
        <dbReference type="PIRSR" id="PIRSR001191-2"/>
    </source>
</evidence>
<feature type="binding site" evidence="17">
    <location>
        <position position="157"/>
    </location>
    <ligand>
        <name>Ca(2+)</name>
        <dbReference type="ChEBI" id="CHEBI:29108"/>
        <label>3</label>
    </ligand>
</feature>
<evidence type="ECO:0000256" key="6">
    <source>
        <dbReference type="ARBA" id="ARBA00022723"/>
    </source>
</evidence>
<keyword evidence="13" id="KW-0865">Zymogen</keyword>
<feature type="binding site" evidence="17">
    <location>
        <position position="182"/>
    </location>
    <ligand>
        <name>Ca(2+)</name>
        <dbReference type="ChEBI" id="CHEBI:29108"/>
        <label>1</label>
    </ligand>
</feature>
<dbReference type="PROSITE" id="PS00546">
    <property type="entry name" value="CYSTEINE_SWITCH"/>
    <property type="match status" value="1"/>
</dbReference>
<feature type="binding site" evidence="17">
    <location>
        <position position="362"/>
    </location>
    <ligand>
        <name>Ca(2+)</name>
        <dbReference type="ChEBI" id="CHEBI:29108"/>
        <label>5</label>
    </ligand>
</feature>
<keyword evidence="7 20" id="KW-0732">Signal</keyword>
<evidence type="ECO:0000256" key="5">
    <source>
        <dbReference type="ARBA" id="ARBA00022670"/>
    </source>
</evidence>
<comment type="similarity">
    <text evidence="2">Belongs to the peptidase M10A family.</text>
</comment>
<feature type="binding site" evidence="16">
    <location>
        <position position="199"/>
    </location>
    <ligand>
        <name>Zn(2+)</name>
        <dbReference type="ChEBI" id="CHEBI:29105"/>
        <label>2</label>
        <note>catalytic</note>
    </ligand>
</feature>
<feature type="repeat" description="Hemopexin" evidence="19">
    <location>
        <begin position="405"/>
        <end position="448"/>
    </location>
</feature>
<dbReference type="CDD" id="cd00094">
    <property type="entry name" value="HX"/>
    <property type="match status" value="1"/>
</dbReference>
<feature type="binding site" evidence="17">
    <location>
        <position position="315"/>
    </location>
    <ligand>
        <name>Ca(2+)</name>
        <dbReference type="ChEBI" id="CHEBI:29108"/>
        <label>5</label>
    </ligand>
</feature>
<dbReference type="Proteomes" id="UP000472272">
    <property type="component" value="Chromosome 4"/>
</dbReference>
<keyword evidence="12" id="KW-0482">Metalloprotease</keyword>
<dbReference type="InterPro" id="IPR002477">
    <property type="entry name" value="Peptidoglycan-bd-like"/>
</dbReference>
<dbReference type="InterPro" id="IPR036365">
    <property type="entry name" value="PGBD-like_sf"/>
</dbReference>
<dbReference type="Gene3D" id="3.40.390.10">
    <property type="entry name" value="Collagenase (Catalytic Domain)"/>
    <property type="match status" value="1"/>
</dbReference>
<feature type="signal peptide" evidence="20">
    <location>
        <begin position="1"/>
        <end position="18"/>
    </location>
</feature>
<dbReference type="InterPro" id="IPR021190">
    <property type="entry name" value="Pept_M10A"/>
</dbReference>
<dbReference type="InterPro" id="IPR018486">
    <property type="entry name" value="Hemopexin_CS"/>
</dbReference>
<feature type="binding site" evidence="17">
    <location>
        <position position="180"/>
    </location>
    <ligand>
        <name>Ca(2+)</name>
        <dbReference type="ChEBI" id="CHEBI:29108"/>
        <label>1</label>
    </ligand>
</feature>
<evidence type="ECO:0000256" key="13">
    <source>
        <dbReference type="ARBA" id="ARBA00023145"/>
    </source>
</evidence>
<comment type="cofactor">
    <cofactor evidence="17">
        <name>Ca(2+)</name>
        <dbReference type="ChEBI" id="CHEBI:29108"/>
    </cofactor>
    <text evidence="17">Can bind about 5 Ca(2+) ions per subunit.</text>
</comment>
<feature type="binding site" evidence="17">
    <location>
        <position position="271"/>
    </location>
    <ligand>
        <name>Ca(2+)</name>
        <dbReference type="ChEBI" id="CHEBI:29108"/>
        <label>5</label>
    </ligand>
</feature>
<dbReference type="AlphaFoldDB" id="A0A670ISS0"/>
<dbReference type="GO" id="GO:0030198">
    <property type="term" value="P:extracellular matrix organization"/>
    <property type="evidence" value="ECO:0007669"/>
    <property type="project" value="TreeGrafter"/>
</dbReference>
<gene>
    <name evidence="22" type="primary">MMP27</name>
</gene>
<evidence type="ECO:0000259" key="21">
    <source>
        <dbReference type="SMART" id="SM00235"/>
    </source>
</evidence>
<feature type="binding site" evidence="17">
    <location>
        <position position="164"/>
    </location>
    <ligand>
        <name>Zn(2+)</name>
        <dbReference type="ChEBI" id="CHEBI:29105"/>
        <label>1</label>
    </ligand>
</feature>
<dbReference type="Ensembl" id="ENSPMRT00000015827.1">
    <property type="protein sequence ID" value="ENSPMRP00000014816.1"/>
    <property type="gene ID" value="ENSPMRG00000009561.1"/>
</dbReference>
<keyword evidence="3" id="KW-0964">Secreted</keyword>
<keyword evidence="10 16" id="KW-0862">Zinc</keyword>
<evidence type="ECO:0000256" key="17">
    <source>
        <dbReference type="PIRSR" id="PIRSR621190-2"/>
    </source>
</evidence>
<evidence type="ECO:0000256" key="3">
    <source>
        <dbReference type="ARBA" id="ARBA00022525"/>
    </source>
</evidence>